<dbReference type="EMBL" id="CP021425">
    <property type="protein sequence ID" value="ARU59050.1"/>
    <property type="molecule type" value="Genomic_DNA"/>
</dbReference>
<reference evidence="2 3" key="1">
    <citation type="submission" date="2017-05" db="EMBL/GenBank/DDBJ databases">
        <title>Genomic insights into alkan degradation activity of Oleiphilus messinensis.</title>
        <authorList>
            <person name="Kozyavkin S.A."/>
            <person name="Slesarev A.I."/>
            <person name="Golyshin P.N."/>
            <person name="Korzhenkov A."/>
            <person name="Golyshina O.N."/>
            <person name="Toshchakov S.V."/>
        </authorList>
    </citation>
    <scope>NUCLEOTIDE SEQUENCE [LARGE SCALE GENOMIC DNA]</scope>
    <source>
        <strain evidence="2 3">ME102</strain>
    </source>
</reference>
<evidence type="ECO:0000313" key="2">
    <source>
        <dbReference type="EMBL" id="ARU59050.1"/>
    </source>
</evidence>
<organism evidence="2 3">
    <name type="scientific">Oleiphilus messinensis</name>
    <dbReference type="NCBI Taxonomy" id="141451"/>
    <lineage>
        <taxon>Bacteria</taxon>
        <taxon>Pseudomonadati</taxon>
        <taxon>Pseudomonadota</taxon>
        <taxon>Gammaproteobacteria</taxon>
        <taxon>Oceanospirillales</taxon>
        <taxon>Oleiphilaceae</taxon>
        <taxon>Oleiphilus</taxon>
    </lineage>
</organism>
<sequence length="75" mass="8021">MAELLSIGAAAFLLGVSGKRYPAFRAPCAVGIGSFKPFDDGVRRTKSNSGRRGNLRLAEPKARLTVSNDASKNKR</sequence>
<evidence type="ECO:0000313" key="3">
    <source>
        <dbReference type="Proteomes" id="UP000196027"/>
    </source>
</evidence>
<protein>
    <submittedName>
        <fullName evidence="2">Uncharacterized protein</fullName>
    </submittedName>
</protein>
<dbReference type="Proteomes" id="UP000196027">
    <property type="component" value="Chromosome"/>
</dbReference>
<keyword evidence="3" id="KW-1185">Reference proteome</keyword>
<dbReference type="KEGG" id="ome:OLMES_5066"/>
<feature type="region of interest" description="Disordered" evidence="1">
    <location>
        <begin position="41"/>
        <end position="75"/>
    </location>
</feature>
<evidence type="ECO:0000256" key="1">
    <source>
        <dbReference type="SAM" id="MobiDB-lite"/>
    </source>
</evidence>
<dbReference type="AlphaFoldDB" id="A0A1Y0IFN6"/>
<gene>
    <name evidence="2" type="ORF">OLMES_5066</name>
</gene>
<name>A0A1Y0IFN6_9GAMM</name>
<feature type="compositionally biased region" description="Polar residues" evidence="1">
    <location>
        <begin position="65"/>
        <end position="75"/>
    </location>
</feature>
<accession>A0A1Y0IFN6</accession>
<dbReference type="RefSeq" id="WP_087463763.1">
    <property type="nucleotide sequence ID" value="NZ_CP021425.1"/>
</dbReference>
<proteinExistence type="predicted"/>